<comment type="caution">
    <text evidence="1">The sequence shown here is derived from an EMBL/GenBank/DDBJ whole genome shotgun (WGS) entry which is preliminary data.</text>
</comment>
<accession>A0A3L6ZK23</accession>
<keyword evidence="2" id="KW-1185">Reference proteome</keyword>
<protein>
    <submittedName>
        <fullName evidence="1">Uncharacterized protein</fullName>
    </submittedName>
</protein>
<organism evidence="1 2">
    <name type="scientific">Mycetocola manganoxydans</name>
    <dbReference type="NCBI Taxonomy" id="699879"/>
    <lineage>
        <taxon>Bacteria</taxon>
        <taxon>Bacillati</taxon>
        <taxon>Actinomycetota</taxon>
        <taxon>Actinomycetes</taxon>
        <taxon>Micrococcales</taxon>
        <taxon>Microbacteriaceae</taxon>
        <taxon>Mycetocola</taxon>
    </lineage>
</organism>
<evidence type="ECO:0000313" key="2">
    <source>
        <dbReference type="Proteomes" id="UP000270299"/>
    </source>
</evidence>
<evidence type="ECO:0000313" key="1">
    <source>
        <dbReference type="EMBL" id="RLP68326.1"/>
    </source>
</evidence>
<sequence>MTNTEQWIEHRRGSDRELLGWMTPTGDGFVVVDLLGRTRTGELDWHTAEETLDAIGLGFLADPYELRLPDGRCIGVRIAELSPDGIRVTRDDWGAHDVAEREFLLPFPMPEELRPRATHPEQ</sequence>
<dbReference type="Proteomes" id="UP000270299">
    <property type="component" value="Unassembled WGS sequence"/>
</dbReference>
<name>A0A3L6ZK23_9MICO</name>
<reference evidence="1 2" key="1">
    <citation type="submission" date="2018-10" db="EMBL/GenBank/DDBJ databases">
        <authorList>
            <person name="Li J."/>
        </authorList>
    </citation>
    <scope>NUCLEOTIDE SEQUENCE [LARGE SCALE GENOMIC DNA]</scope>
    <source>
        <strain evidence="1 2">CCTCC AB209002</strain>
    </source>
</reference>
<dbReference type="EMBL" id="RCUV01000021">
    <property type="protein sequence ID" value="RLP68326.1"/>
    <property type="molecule type" value="Genomic_DNA"/>
</dbReference>
<dbReference type="OrthoDB" id="68692at2"/>
<gene>
    <name evidence="1" type="ORF">D9V29_13945</name>
</gene>
<dbReference type="RefSeq" id="WP_121673937.1">
    <property type="nucleotide sequence ID" value="NZ_BMXM01000003.1"/>
</dbReference>
<dbReference type="AlphaFoldDB" id="A0A3L6ZK23"/>
<proteinExistence type="predicted"/>